<evidence type="ECO:0000313" key="2">
    <source>
        <dbReference type="Proteomes" id="UP000001343"/>
    </source>
</evidence>
<name>A0AA87SZR3_9LEPT</name>
<organism evidence="1 2">
    <name type="scientific">Leptospira mayottensis 200901122</name>
    <dbReference type="NCBI Taxonomy" id="1193010"/>
    <lineage>
        <taxon>Bacteria</taxon>
        <taxon>Pseudomonadati</taxon>
        <taxon>Spirochaetota</taxon>
        <taxon>Spirochaetia</taxon>
        <taxon>Leptospirales</taxon>
        <taxon>Leptospiraceae</taxon>
        <taxon>Leptospira</taxon>
    </lineage>
</organism>
<accession>A0AA87SZR3</accession>
<reference evidence="1 2" key="1">
    <citation type="journal article" date="2014" name="Int. J. Syst. Evol. Microbiol.">
        <title>Leptospira mayottensis sp. nov., a pathogenic species of the genus Leptospira isolated from humans.</title>
        <authorList>
            <person name="Bourhy P."/>
            <person name="Collet L."/>
            <person name="Brisse S."/>
            <person name="Picardeau M."/>
        </authorList>
    </citation>
    <scope>NUCLEOTIDE SEQUENCE [LARGE SCALE GENOMIC DNA]</scope>
    <source>
        <strain evidence="1 2">200901122</strain>
    </source>
</reference>
<dbReference type="NCBIfam" id="NF047524">
    <property type="entry name" value="LIC_10461_domain"/>
    <property type="match status" value="1"/>
</dbReference>
<dbReference type="AlphaFoldDB" id="A0AA87SZR3"/>
<proteinExistence type="predicted"/>
<gene>
    <name evidence="1" type="ORF">LEP1GSC125_1146</name>
</gene>
<dbReference type="Proteomes" id="UP000001343">
    <property type="component" value="Unassembled WGS sequence"/>
</dbReference>
<dbReference type="EMBL" id="AKWM02000022">
    <property type="protein sequence ID" value="EKS01177.1"/>
    <property type="molecule type" value="Genomic_DNA"/>
</dbReference>
<evidence type="ECO:0000313" key="1">
    <source>
        <dbReference type="EMBL" id="EKS01177.1"/>
    </source>
</evidence>
<sequence>MKPEPEQTFKQGGYLFGIINAFETPKIQCAEGKPEILILRSFWDTVIHWTIGGIYTQRTIQIFCKKDMAGQKSLGPG</sequence>
<comment type="caution">
    <text evidence="1">The sequence shown here is derived from an EMBL/GenBank/DDBJ whole genome shotgun (WGS) entry which is preliminary data.</text>
</comment>
<protein>
    <submittedName>
        <fullName evidence="1">Uncharacterized protein</fullName>
    </submittedName>
</protein>